<sequence>MDDFNFLILPNGIKVVHKEINSTRLVHAGIVLDVGSRDEDPDELGLAHFWEHMAFKGTKKRKAYHILSRLDSVGGELNAYTTKEKVCFYASVLDTYVDKAVDIISDITFNSVFPEKQIEKERGVILEEMSMYYDSPEDAIQDDFDEIVFSGHPLGNNILGTKQSVLNFTKDDFLKFISKNMDTSRMVFSITGNISWKKVLKLCDKYLSIHEPRVRSSNREEFKNYIPRHVEIKRPTTQAHCAIGCEAYNLHDEKRLPFFTLTNILGGPAMSSRLNMGIREKYGYVYAIDASYQSFTDTGLFSIFFATEQKQLKRCINLVNKELEKLKTTKLGSLQLHKAKGQIMGQLAMAEENNVSLMLLMAKSLLDLGRIESLKEIFSRIDSISAEDLLEVSNEILQSDQLSLLTFLPQNH</sequence>
<evidence type="ECO:0000313" key="4">
    <source>
        <dbReference type="EMBL" id="MCX2745142.1"/>
    </source>
</evidence>
<dbReference type="InterPro" id="IPR011249">
    <property type="entry name" value="Metalloenz_LuxS/M16"/>
</dbReference>
<comment type="caution">
    <text evidence="4">The sequence shown here is derived from an EMBL/GenBank/DDBJ whole genome shotgun (WGS) entry which is preliminary data.</text>
</comment>
<dbReference type="Gene3D" id="3.30.830.10">
    <property type="entry name" value="Metalloenzyme, LuxS/M16 peptidase-like"/>
    <property type="match status" value="2"/>
</dbReference>
<name>A0ABT3RTM0_9BACT</name>
<comment type="similarity">
    <text evidence="1">Belongs to the peptidase M16 family.</text>
</comment>
<dbReference type="Pfam" id="PF00675">
    <property type="entry name" value="Peptidase_M16"/>
    <property type="match status" value="1"/>
</dbReference>
<organism evidence="4 5">
    <name type="scientific">Mangrovivirga halotolerans</name>
    <dbReference type="NCBI Taxonomy" id="2993936"/>
    <lineage>
        <taxon>Bacteria</taxon>
        <taxon>Pseudomonadati</taxon>
        <taxon>Bacteroidota</taxon>
        <taxon>Cytophagia</taxon>
        <taxon>Cytophagales</taxon>
        <taxon>Mangrovivirgaceae</taxon>
        <taxon>Mangrovivirga</taxon>
    </lineage>
</organism>
<dbReference type="InterPro" id="IPR007863">
    <property type="entry name" value="Peptidase_M16_C"/>
</dbReference>
<protein>
    <submittedName>
        <fullName evidence="4">Pitrilysin family protein</fullName>
    </submittedName>
</protein>
<dbReference type="RefSeq" id="WP_266057692.1">
    <property type="nucleotide sequence ID" value="NZ_JAPFQN010000008.1"/>
</dbReference>
<reference evidence="4 5" key="1">
    <citation type="submission" date="2022-11" db="EMBL/GenBank/DDBJ databases">
        <title>The characterization of three novel Bacteroidetes species and genomic analysis of their roles in tidal elemental geochemical cycles.</title>
        <authorList>
            <person name="Ma K."/>
        </authorList>
    </citation>
    <scope>NUCLEOTIDE SEQUENCE [LARGE SCALE GENOMIC DNA]</scope>
    <source>
        <strain evidence="4 5">M17</strain>
    </source>
</reference>
<dbReference type="EMBL" id="JAPFQN010000008">
    <property type="protein sequence ID" value="MCX2745142.1"/>
    <property type="molecule type" value="Genomic_DNA"/>
</dbReference>
<evidence type="ECO:0000259" key="2">
    <source>
        <dbReference type="Pfam" id="PF00675"/>
    </source>
</evidence>
<dbReference type="InterPro" id="IPR011765">
    <property type="entry name" value="Pept_M16_N"/>
</dbReference>
<accession>A0ABT3RTM0</accession>
<evidence type="ECO:0000259" key="3">
    <source>
        <dbReference type="Pfam" id="PF05193"/>
    </source>
</evidence>
<feature type="domain" description="Peptidase M16 C-terminal" evidence="3">
    <location>
        <begin position="167"/>
        <end position="341"/>
    </location>
</feature>
<dbReference type="PANTHER" id="PTHR11851">
    <property type="entry name" value="METALLOPROTEASE"/>
    <property type="match status" value="1"/>
</dbReference>
<proteinExistence type="inferred from homology"/>
<dbReference type="PANTHER" id="PTHR11851:SF49">
    <property type="entry name" value="MITOCHONDRIAL-PROCESSING PEPTIDASE SUBUNIT ALPHA"/>
    <property type="match status" value="1"/>
</dbReference>
<dbReference type="Proteomes" id="UP001209885">
    <property type="component" value="Unassembled WGS sequence"/>
</dbReference>
<feature type="domain" description="Peptidase M16 N-terminal" evidence="2">
    <location>
        <begin position="15"/>
        <end position="162"/>
    </location>
</feature>
<keyword evidence="5" id="KW-1185">Reference proteome</keyword>
<gene>
    <name evidence="4" type="ORF">OO013_14780</name>
</gene>
<dbReference type="Pfam" id="PF05193">
    <property type="entry name" value="Peptidase_M16_C"/>
    <property type="match status" value="1"/>
</dbReference>
<dbReference type="SUPFAM" id="SSF63411">
    <property type="entry name" value="LuxS/MPP-like metallohydrolase"/>
    <property type="match status" value="2"/>
</dbReference>
<dbReference type="InterPro" id="IPR050361">
    <property type="entry name" value="MPP/UQCRC_Complex"/>
</dbReference>
<evidence type="ECO:0000313" key="5">
    <source>
        <dbReference type="Proteomes" id="UP001209885"/>
    </source>
</evidence>
<evidence type="ECO:0000256" key="1">
    <source>
        <dbReference type="ARBA" id="ARBA00007261"/>
    </source>
</evidence>